<dbReference type="PROSITE" id="PS00071">
    <property type="entry name" value="GAPDH"/>
    <property type="match status" value="1"/>
</dbReference>
<dbReference type="NCBIfam" id="TIGR01534">
    <property type="entry name" value="GAPDH-I"/>
    <property type="match status" value="1"/>
</dbReference>
<proteinExistence type="inferred from homology"/>
<dbReference type="SUPFAM" id="SSF51735">
    <property type="entry name" value="NAD(P)-binding Rossmann-fold domains"/>
    <property type="match status" value="1"/>
</dbReference>
<dbReference type="SUPFAM" id="SSF55347">
    <property type="entry name" value="Glyceraldehyde-3-phosphate dehydrogenase-like, C-terminal domain"/>
    <property type="match status" value="1"/>
</dbReference>
<keyword evidence="2" id="KW-0547">Nucleotide-binding</keyword>
<organism evidence="7 8">
    <name type="scientific">Streptomyces platensis</name>
    <dbReference type="NCBI Taxonomy" id="58346"/>
    <lineage>
        <taxon>Bacteria</taxon>
        <taxon>Bacillati</taxon>
        <taxon>Actinomycetota</taxon>
        <taxon>Actinomycetes</taxon>
        <taxon>Kitasatosporales</taxon>
        <taxon>Streptomycetaceae</taxon>
        <taxon>Streptomyces</taxon>
    </lineage>
</organism>
<feature type="domain" description="Glyceraldehyde 3-phosphate dehydrogenase NAD(P) binding" evidence="6">
    <location>
        <begin position="10"/>
        <end position="157"/>
    </location>
</feature>
<comment type="caution">
    <text evidence="7">The sequence shown here is derived from an EMBL/GenBank/DDBJ whole genome shotgun (WGS) entry which is preliminary data.</text>
</comment>
<dbReference type="Pfam" id="PF00044">
    <property type="entry name" value="Gp_dh_N"/>
    <property type="match status" value="1"/>
</dbReference>
<evidence type="ECO:0000256" key="4">
    <source>
        <dbReference type="RuleBase" id="RU000397"/>
    </source>
</evidence>
<evidence type="ECO:0000256" key="2">
    <source>
        <dbReference type="ARBA" id="ARBA00022741"/>
    </source>
</evidence>
<sequence>MRSEGMSDMPKIAINGLGRIGRAALKILLDADGVEVAALNDLVEAGNLAYLLAHDSVYGRYGKMVTATDGALSIDGLKVPVFAERDPARLPWRELGIDLVLECTGAFRREEELRRHLEAGARFVILSAPARTETVATVVPGVNQAPDGVQVISCASCTTNSITPVVEVLERRIGIERAIMSTVHAYTASQQLVDGPSKDVRRGRAAGINMVPASTGAALATIRALPTLAGRFDGVAIRVPVPVGSIADITMVTARPTTAEEVNDLLREEADSERYRGVLAVAEEPMVSTDIIGDARASVIDAAMTRVVDGTLVKVMSWYDNEWGFTHQMVREALSVLGAGQAP</sequence>
<protein>
    <recommendedName>
        <fullName evidence="5">Glyceraldehyde-3-phosphate dehydrogenase</fullName>
        <ecNumber evidence="5">1.2.1.-</ecNumber>
    </recommendedName>
</protein>
<dbReference type="Gene3D" id="3.40.50.720">
    <property type="entry name" value="NAD(P)-binding Rossmann-like Domain"/>
    <property type="match status" value="1"/>
</dbReference>
<evidence type="ECO:0000256" key="5">
    <source>
        <dbReference type="RuleBase" id="RU361160"/>
    </source>
</evidence>
<keyword evidence="8" id="KW-1185">Reference proteome</keyword>
<dbReference type="CDD" id="cd05214">
    <property type="entry name" value="GAPDH_I_N"/>
    <property type="match status" value="1"/>
</dbReference>
<evidence type="ECO:0000259" key="6">
    <source>
        <dbReference type="SMART" id="SM00846"/>
    </source>
</evidence>
<name>A0ABX3XRZ2_STRPT</name>
<dbReference type="InterPro" id="IPR020829">
    <property type="entry name" value="GlycerAld_3-P_DH_cat"/>
</dbReference>
<evidence type="ECO:0000256" key="1">
    <source>
        <dbReference type="ARBA" id="ARBA00007406"/>
    </source>
</evidence>
<dbReference type="Pfam" id="PF02800">
    <property type="entry name" value="Gp_dh_C"/>
    <property type="match status" value="1"/>
</dbReference>
<dbReference type="EC" id="1.2.1.-" evidence="5"/>
<dbReference type="Proteomes" id="UP000194225">
    <property type="component" value="Unassembled WGS sequence"/>
</dbReference>
<accession>A0ABX3XRZ2</accession>
<dbReference type="InterPro" id="IPR020831">
    <property type="entry name" value="GlycerAld/Erythrose_P_DH"/>
</dbReference>
<dbReference type="EMBL" id="MIGA01000039">
    <property type="protein sequence ID" value="OSY41670.1"/>
    <property type="molecule type" value="Genomic_DNA"/>
</dbReference>
<comment type="similarity">
    <text evidence="1 4">Belongs to the glyceraldehyde-3-phosphate dehydrogenase family.</text>
</comment>
<dbReference type="PANTHER" id="PTHR43148">
    <property type="entry name" value="GLYCERALDEHYDE-3-PHOSPHATE DEHYDROGENASE 2"/>
    <property type="match status" value="1"/>
</dbReference>
<dbReference type="InterPro" id="IPR006424">
    <property type="entry name" value="Glyceraldehyde-3-P_DH_1"/>
</dbReference>
<evidence type="ECO:0000256" key="3">
    <source>
        <dbReference type="ARBA" id="ARBA00023002"/>
    </source>
</evidence>
<dbReference type="Gene3D" id="3.30.360.10">
    <property type="entry name" value="Dihydrodipicolinate Reductase, domain 2"/>
    <property type="match status" value="1"/>
</dbReference>
<evidence type="ECO:0000313" key="7">
    <source>
        <dbReference type="EMBL" id="OSY41670.1"/>
    </source>
</evidence>
<dbReference type="InterPro" id="IPR036291">
    <property type="entry name" value="NAD(P)-bd_dom_sf"/>
</dbReference>
<evidence type="ECO:0000313" key="8">
    <source>
        <dbReference type="Proteomes" id="UP000194225"/>
    </source>
</evidence>
<keyword evidence="3 5" id="KW-0560">Oxidoreductase</keyword>
<gene>
    <name evidence="7" type="primary">gap_2</name>
    <name evidence="7" type="ORF">BG653_05033</name>
</gene>
<dbReference type="GO" id="GO:0004365">
    <property type="term" value="F:glyceraldehyde-3-phosphate dehydrogenase (NAD+) (phosphorylating) activity"/>
    <property type="evidence" value="ECO:0007669"/>
    <property type="project" value="UniProtKB-EC"/>
</dbReference>
<dbReference type="InterPro" id="IPR020830">
    <property type="entry name" value="GlycerAld_3-P_DH_AS"/>
</dbReference>
<dbReference type="PRINTS" id="PR00078">
    <property type="entry name" value="G3PDHDRGNASE"/>
</dbReference>
<dbReference type="InterPro" id="IPR020828">
    <property type="entry name" value="GlycerAld_3-P_DH_NAD(P)-bd"/>
</dbReference>
<dbReference type="CDD" id="cd18126">
    <property type="entry name" value="GAPDH_I_C"/>
    <property type="match status" value="1"/>
</dbReference>
<dbReference type="PIRSF" id="PIRSF000149">
    <property type="entry name" value="GAP_DH"/>
    <property type="match status" value="1"/>
</dbReference>
<dbReference type="SMART" id="SM00846">
    <property type="entry name" value="Gp_dh_N"/>
    <property type="match status" value="1"/>
</dbReference>
<reference evidence="7 8" key="1">
    <citation type="submission" date="2016-09" db="EMBL/GenBank/DDBJ databases">
        <title>Streptomyces platensis DSM40041, a candidate organism with high potential of specific P450 cytochromes.</title>
        <authorList>
            <person name="Grumaz C."/>
            <person name="Vainshtein Y."/>
            <person name="Kirstahler P."/>
            <person name="Sohn K."/>
        </authorList>
    </citation>
    <scope>NUCLEOTIDE SEQUENCE [LARGE SCALE GENOMIC DNA]</scope>
    <source>
        <strain evidence="7 8">DSM 40041</strain>
    </source>
</reference>